<evidence type="ECO:0000256" key="6">
    <source>
        <dbReference type="ARBA" id="ARBA00023014"/>
    </source>
</evidence>
<evidence type="ECO:0000256" key="3">
    <source>
        <dbReference type="ARBA" id="ARBA00022723"/>
    </source>
</evidence>
<dbReference type="PANTHER" id="PTHR43756:SF5">
    <property type="entry name" value="CHOLINE MONOOXYGENASE, CHLOROPLASTIC"/>
    <property type="match status" value="1"/>
</dbReference>
<keyword evidence="6" id="KW-0411">Iron-sulfur</keyword>
<reference evidence="9 10" key="1">
    <citation type="journal article" date="2019" name="Int. J. Syst. Evol. Microbiol.">
        <title>The Global Catalogue of Microorganisms (GCM) 10K type strain sequencing project: providing services to taxonomists for standard genome sequencing and annotation.</title>
        <authorList>
            <consortium name="The Broad Institute Genomics Platform"/>
            <consortium name="The Broad Institute Genome Sequencing Center for Infectious Disease"/>
            <person name="Wu L."/>
            <person name="Ma J."/>
        </authorList>
    </citation>
    <scope>NUCLEOTIDE SEQUENCE [LARGE SCALE GENOMIC DNA]</scope>
    <source>
        <strain evidence="9 10">JCM 16021</strain>
    </source>
</reference>
<dbReference type="Gene3D" id="2.102.10.10">
    <property type="entry name" value="Rieske [2Fe-2S] iron-sulphur domain"/>
    <property type="match status" value="1"/>
</dbReference>
<evidence type="ECO:0000313" key="9">
    <source>
        <dbReference type="EMBL" id="GAA2124324.1"/>
    </source>
</evidence>
<evidence type="ECO:0000259" key="8">
    <source>
        <dbReference type="PROSITE" id="PS51296"/>
    </source>
</evidence>
<dbReference type="CDD" id="cd08884">
    <property type="entry name" value="RHO_alpha_C_GbcA-like"/>
    <property type="match status" value="1"/>
</dbReference>
<comment type="caution">
    <text evidence="9">The sequence shown here is derived from an EMBL/GenBank/DDBJ whole genome shotgun (WGS) entry which is preliminary data.</text>
</comment>
<feature type="domain" description="Rieske" evidence="8">
    <location>
        <begin position="52"/>
        <end position="162"/>
    </location>
</feature>
<evidence type="ECO:0000256" key="1">
    <source>
        <dbReference type="ARBA" id="ARBA00001962"/>
    </source>
</evidence>
<dbReference type="PANTHER" id="PTHR43756">
    <property type="entry name" value="CHOLINE MONOOXYGENASE, CHLOROPLASTIC"/>
    <property type="match status" value="1"/>
</dbReference>
<dbReference type="InterPro" id="IPR015879">
    <property type="entry name" value="Ring_hydroxy_dOase_asu_C_dom"/>
</dbReference>
<dbReference type="Gene3D" id="3.90.380.10">
    <property type="entry name" value="Naphthalene 1,2-dioxygenase Alpha Subunit, Chain A, domain 1"/>
    <property type="match status" value="2"/>
</dbReference>
<evidence type="ECO:0000256" key="7">
    <source>
        <dbReference type="SAM" id="MobiDB-lite"/>
    </source>
</evidence>
<dbReference type="RefSeq" id="WP_344303651.1">
    <property type="nucleotide sequence ID" value="NZ_BAAAQQ010000011.1"/>
</dbReference>
<evidence type="ECO:0000256" key="2">
    <source>
        <dbReference type="ARBA" id="ARBA00022714"/>
    </source>
</evidence>
<dbReference type="GO" id="GO:0051213">
    <property type="term" value="F:dioxygenase activity"/>
    <property type="evidence" value="ECO:0007669"/>
    <property type="project" value="UniProtKB-KW"/>
</dbReference>
<keyword evidence="9" id="KW-0223">Dioxygenase</keyword>
<comment type="cofactor">
    <cofactor evidence="1">
        <name>Fe cation</name>
        <dbReference type="ChEBI" id="CHEBI:24875"/>
    </cofactor>
</comment>
<dbReference type="InterPro" id="IPR001663">
    <property type="entry name" value="Rng_hydr_dOase-A"/>
</dbReference>
<proteinExistence type="predicted"/>
<evidence type="ECO:0000256" key="4">
    <source>
        <dbReference type="ARBA" id="ARBA00023002"/>
    </source>
</evidence>
<dbReference type="Pfam" id="PF00848">
    <property type="entry name" value="Ring_hydroxyl_A"/>
    <property type="match status" value="1"/>
</dbReference>
<keyword evidence="4" id="KW-0560">Oxidoreductase</keyword>
<dbReference type="PRINTS" id="PR00090">
    <property type="entry name" value="RNGDIOXGNASE"/>
</dbReference>
<gene>
    <name evidence="9" type="ORF">GCM10009843_20930</name>
</gene>
<dbReference type="PROSITE" id="PS51296">
    <property type="entry name" value="RIESKE"/>
    <property type="match status" value="1"/>
</dbReference>
<keyword evidence="2" id="KW-0001">2Fe-2S</keyword>
<protein>
    <submittedName>
        <fullName evidence="9">Aromatic ring-hydroxylating dioxygenase subunit alpha</fullName>
    </submittedName>
</protein>
<name>A0ABN2YB55_9ACTN</name>
<keyword evidence="5" id="KW-0408">Iron</keyword>
<accession>A0ABN2YB55</accession>
<dbReference type="InterPro" id="IPR036922">
    <property type="entry name" value="Rieske_2Fe-2S_sf"/>
</dbReference>
<dbReference type="SUPFAM" id="SSF50022">
    <property type="entry name" value="ISP domain"/>
    <property type="match status" value="1"/>
</dbReference>
<keyword evidence="3" id="KW-0479">Metal-binding</keyword>
<feature type="region of interest" description="Disordered" evidence="7">
    <location>
        <begin position="398"/>
        <end position="428"/>
    </location>
</feature>
<dbReference type="Proteomes" id="UP001500575">
    <property type="component" value="Unassembled WGS sequence"/>
</dbReference>
<organism evidence="9 10">
    <name type="scientific">Nocardioides bigeumensis</name>
    <dbReference type="NCBI Taxonomy" id="433657"/>
    <lineage>
        <taxon>Bacteria</taxon>
        <taxon>Bacillati</taxon>
        <taxon>Actinomycetota</taxon>
        <taxon>Actinomycetes</taxon>
        <taxon>Propionibacteriales</taxon>
        <taxon>Nocardioidaceae</taxon>
        <taxon>Nocardioides</taxon>
    </lineage>
</organism>
<keyword evidence="10" id="KW-1185">Reference proteome</keyword>
<dbReference type="CDD" id="cd03469">
    <property type="entry name" value="Rieske_RO_Alpha_N"/>
    <property type="match status" value="1"/>
</dbReference>
<dbReference type="EMBL" id="BAAAQQ010000011">
    <property type="protein sequence ID" value="GAA2124324.1"/>
    <property type="molecule type" value="Genomic_DNA"/>
</dbReference>
<dbReference type="InterPro" id="IPR017941">
    <property type="entry name" value="Rieske_2Fe-2S"/>
</dbReference>
<evidence type="ECO:0000313" key="10">
    <source>
        <dbReference type="Proteomes" id="UP001500575"/>
    </source>
</evidence>
<evidence type="ECO:0000256" key="5">
    <source>
        <dbReference type="ARBA" id="ARBA00023004"/>
    </source>
</evidence>
<dbReference type="SUPFAM" id="SSF55961">
    <property type="entry name" value="Bet v1-like"/>
    <property type="match status" value="1"/>
</dbReference>
<dbReference type="Pfam" id="PF00355">
    <property type="entry name" value="Rieske"/>
    <property type="match status" value="1"/>
</dbReference>
<sequence>MFNQLRGTLAPLPADGVAAAHAPFGQSRMLPRLAYVDEAVFAWEQANIFAGWVCLGRAEKFAEAGTQHAVETGAGSALVVRGDDDQLRVFANVCRHRGHELVACGATVKNKHIVCPYHAWTYKLDGSLRVAPGDFRKVEGFDTSEFGLVELNAVNWHGWLFVDPSGEAGSFEEHAAGLEGIVANYRPEDLVTVDTHSYELATNWKTIVENYQECYHCSSIHPELCQVSPPQSGENLAPDGEWMGGWMALMDHAESMSFSGESSGQFIEGLNDMEQRTVMYLVAFPNLLISLHPDYVMTHTLRPISAGRTFVECSWAFPKAVAEREGFDPSYAVDFWDLTNRQDWAACESVQRGLESPHAIPGPLAPEEDGVYQFVSRIARAYAGLGRADDARPSIVTGEATAGATPETETVTETVTEPETATEAGSLT</sequence>